<comment type="caution">
    <text evidence="4">The sequence shown here is derived from an EMBL/GenBank/DDBJ whole genome shotgun (WGS) entry which is preliminary data.</text>
</comment>
<dbReference type="Pfam" id="PF13313">
    <property type="entry name" value="DUF4082"/>
    <property type="match status" value="1"/>
</dbReference>
<evidence type="ECO:0000256" key="1">
    <source>
        <dbReference type="SAM" id="MobiDB-lite"/>
    </source>
</evidence>
<dbReference type="SUPFAM" id="SSF51126">
    <property type="entry name" value="Pectin lyase-like"/>
    <property type="match status" value="1"/>
</dbReference>
<dbReference type="Proteomes" id="UP000662111">
    <property type="component" value="Unassembled WGS sequence"/>
</dbReference>
<evidence type="ECO:0000259" key="3">
    <source>
        <dbReference type="Pfam" id="PF13313"/>
    </source>
</evidence>
<feature type="signal peptide" evidence="2">
    <location>
        <begin position="1"/>
        <end position="27"/>
    </location>
</feature>
<evidence type="ECO:0000256" key="2">
    <source>
        <dbReference type="SAM" id="SignalP"/>
    </source>
</evidence>
<dbReference type="InterPro" id="IPR011050">
    <property type="entry name" value="Pectin_lyase_fold/virulence"/>
</dbReference>
<feature type="chain" id="PRO_5046930676" description="DUF4082 domain-containing protein" evidence="2">
    <location>
        <begin position="28"/>
        <end position="495"/>
    </location>
</feature>
<keyword evidence="2" id="KW-0732">Signal</keyword>
<reference evidence="5" key="1">
    <citation type="journal article" date="2019" name="Int. J. Syst. Evol. Microbiol.">
        <title>The Global Catalogue of Microorganisms (GCM) 10K type strain sequencing project: providing services to taxonomists for standard genome sequencing and annotation.</title>
        <authorList>
            <consortium name="The Broad Institute Genomics Platform"/>
            <consortium name="The Broad Institute Genome Sequencing Center for Infectious Disease"/>
            <person name="Wu L."/>
            <person name="Ma J."/>
        </authorList>
    </citation>
    <scope>NUCLEOTIDE SEQUENCE [LARGE SCALE GENOMIC DNA]</scope>
    <source>
        <strain evidence="5">CGMCC 1.5362</strain>
    </source>
</reference>
<sequence length="495" mass="53149">MWRVLLAPVLAFLLVAAATTWAPPALAATSGGAIPDDLRPRVAVDPDRDSVELGVRFTAEAAGTITALQYYQGRGAQDVSTARLWNAKGEVVAYRYFRPSTREGWRTLPLREPVSVKAGETFVASYHAPRGGYPATNDYFTRTTTTNGLKVSPGAGVYKYGRSGLPTRSYQNSNYLVDVVYTPSATTAPAPAPEPEPEPTPEPPAPEPSPTSDLRGWELNASNTGLAPHGLSCASLPRYTGSLTPRAGTRISGVRIEGILDLSAGDIVITKSCIRPPTGDNRNLVFNDNWRTGGGNVTSASTVTITDSEFDGSAAPASQIGKSCAFRGVGTLERNYIHGMGSGICFFGTGSKHDAVAKHNYVTGLRAYGDSHNEAATIRDFAKNSTDTRRAEFIDNRFDCRTGNDTGGLFIQPTFASLHNVFISGNYMEGAGYNLYLENSPRAVYTNVNATNNRFRPTSWGAVAVASGERFRTWSDNHIYDANAADGKGRLLSRP</sequence>
<evidence type="ECO:0000313" key="5">
    <source>
        <dbReference type="Proteomes" id="UP000662111"/>
    </source>
</evidence>
<feature type="domain" description="DUF4082" evidence="3">
    <location>
        <begin position="39"/>
        <end position="177"/>
    </location>
</feature>
<dbReference type="Gene3D" id="2.160.20.10">
    <property type="entry name" value="Single-stranded right-handed beta-helix, Pectin lyase-like"/>
    <property type="match status" value="1"/>
</dbReference>
<dbReference type="InterPro" id="IPR025141">
    <property type="entry name" value="DUF4082"/>
</dbReference>
<feature type="compositionally biased region" description="Pro residues" evidence="1">
    <location>
        <begin position="190"/>
        <end position="209"/>
    </location>
</feature>
<dbReference type="EMBL" id="BMLB01000004">
    <property type="protein sequence ID" value="GGK71242.1"/>
    <property type="molecule type" value="Genomic_DNA"/>
</dbReference>
<accession>A0ABQ2FC37</accession>
<dbReference type="InterPro" id="IPR012334">
    <property type="entry name" value="Pectin_lyas_fold"/>
</dbReference>
<proteinExistence type="predicted"/>
<keyword evidence="5" id="KW-1185">Reference proteome</keyword>
<name>A0ABQ2FC37_9MICO</name>
<organism evidence="4 5">
    <name type="scientific">Ornithinimicrobium pekingense</name>
    <dbReference type="NCBI Taxonomy" id="384677"/>
    <lineage>
        <taxon>Bacteria</taxon>
        <taxon>Bacillati</taxon>
        <taxon>Actinomycetota</taxon>
        <taxon>Actinomycetes</taxon>
        <taxon>Micrococcales</taxon>
        <taxon>Ornithinimicrobiaceae</taxon>
        <taxon>Ornithinimicrobium</taxon>
    </lineage>
</organism>
<protein>
    <recommendedName>
        <fullName evidence="3">DUF4082 domain-containing protein</fullName>
    </recommendedName>
</protein>
<evidence type="ECO:0000313" key="4">
    <source>
        <dbReference type="EMBL" id="GGK71242.1"/>
    </source>
</evidence>
<feature type="region of interest" description="Disordered" evidence="1">
    <location>
        <begin position="185"/>
        <end position="221"/>
    </location>
</feature>
<gene>
    <name evidence="4" type="ORF">GCM10011509_19630</name>
</gene>